<dbReference type="PANTHER" id="PTHR48148:SF3">
    <property type="entry name" value="KERATINOCYTE PROLINE-RICH PROTEIN"/>
    <property type="match status" value="1"/>
</dbReference>
<protein>
    <submittedName>
        <fullName evidence="2">Uncharacterized protein</fullName>
    </submittedName>
</protein>
<dbReference type="InParanoid" id="D7G3U7"/>
<feature type="compositionally biased region" description="Pro residues" evidence="1">
    <location>
        <begin position="563"/>
        <end position="591"/>
    </location>
</feature>
<evidence type="ECO:0000256" key="1">
    <source>
        <dbReference type="SAM" id="MobiDB-lite"/>
    </source>
</evidence>
<evidence type="ECO:0000313" key="2">
    <source>
        <dbReference type="EMBL" id="CBJ33624.1"/>
    </source>
</evidence>
<feature type="region of interest" description="Disordered" evidence="1">
    <location>
        <begin position="470"/>
        <end position="496"/>
    </location>
</feature>
<feature type="compositionally biased region" description="Pro residues" evidence="1">
    <location>
        <begin position="474"/>
        <end position="492"/>
    </location>
</feature>
<proteinExistence type="predicted"/>
<sequence>MKHVGTSKRQTHTLITFCETVDLRRISWALSRLPLPSQPRWTVSMCDGGIVGIQTSDVCCSASCGSCGGTGCSGRDGGSGACCGGGVRASGRYCSVTGEAPCMTVPMCDGGIVGIQASDVCCSASCGSCAGTGCSGRDGGSGACCGGGVQASGRYCSVTGEAPCMTGPAPTPEPTPAPTPPPTVEVPMCDGGIVGIQTSDVCCSASCGSCGGTGCSSRDGGSGACCGGGVRASGRYCSVTGEAPCMTGAAPTPEPTPAPTPPPTVEVPMCDGGIVGIQTSDVCCSTSCGSCGGTGCSGRDGGSGACCGGGVRASGRYCSVTGEAPCMTVPKCDGGIVGIQASDVCCSLSCESCGGSGCSGRDGGEDECCGGGVRASGRDCSVTGEAPCIVTSPEPSTPAPTPAPTRAAGTCDGGIVGVQASDVCCALSCGSCGGDGCSDRDGGEDNCCGVEIRTANLDCSVTGEAPCIVTSPEPSTPAPATPAPATPAPTPAPSRAAGTCEGGIVGVQASNVCCALSCGSCGGDGCSDRDGGEDNCCGVEIRTANLDCSVTGEAPCIVTSPEPSTPAPATPAPATPSPATPAPATPSPATPAPRYDGPHAGSFTCSGDVRGRNCRCPG</sequence>
<dbReference type="AlphaFoldDB" id="D7G3U7"/>
<dbReference type="PANTHER" id="PTHR48148">
    <property type="entry name" value="KERATINOCYTE PROLINE-RICH PROTEIN"/>
    <property type="match status" value="1"/>
</dbReference>
<dbReference type="Proteomes" id="UP000002630">
    <property type="component" value="Unassembled WGS sequence"/>
</dbReference>
<name>D7G3U7_ECTSI</name>
<keyword evidence="3" id="KW-1185">Reference proteome</keyword>
<reference evidence="2 3" key="1">
    <citation type="journal article" date="2010" name="Nature">
        <title>The Ectocarpus genome and the independent evolution of multicellularity in brown algae.</title>
        <authorList>
            <person name="Cock J.M."/>
            <person name="Sterck L."/>
            <person name="Rouze P."/>
            <person name="Scornet D."/>
            <person name="Allen A.E."/>
            <person name="Amoutzias G."/>
            <person name="Anthouard V."/>
            <person name="Artiguenave F."/>
            <person name="Aury J.M."/>
            <person name="Badger J.H."/>
            <person name="Beszteri B."/>
            <person name="Billiau K."/>
            <person name="Bonnet E."/>
            <person name="Bothwell J.H."/>
            <person name="Bowler C."/>
            <person name="Boyen C."/>
            <person name="Brownlee C."/>
            <person name="Carrano C.J."/>
            <person name="Charrier B."/>
            <person name="Cho G.Y."/>
            <person name="Coelho S.M."/>
            <person name="Collen J."/>
            <person name="Corre E."/>
            <person name="Da Silva C."/>
            <person name="Delage L."/>
            <person name="Delaroque N."/>
            <person name="Dittami S.M."/>
            <person name="Doulbeau S."/>
            <person name="Elias M."/>
            <person name="Farnham G."/>
            <person name="Gachon C.M."/>
            <person name="Gschloessl B."/>
            <person name="Heesch S."/>
            <person name="Jabbari K."/>
            <person name="Jubin C."/>
            <person name="Kawai H."/>
            <person name="Kimura K."/>
            <person name="Kloareg B."/>
            <person name="Kupper F.C."/>
            <person name="Lang D."/>
            <person name="Le Bail A."/>
            <person name="Leblanc C."/>
            <person name="Lerouge P."/>
            <person name="Lohr M."/>
            <person name="Lopez P.J."/>
            <person name="Martens C."/>
            <person name="Maumus F."/>
            <person name="Michel G."/>
            <person name="Miranda-Saavedra D."/>
            <person name="Morales J."/>
            <person name="Moreau H."/>
            <person name="Motomura T."/>
            <person name="Nagasato C."/>
            <person name="Napoli C.A."/>
            <person name="Nelson D.R."/>
            <person name="Nyvall-Collen P."/>
            <person name="Peters A.F."/>
            <person name="Pommier C."/>
            <person name="Potin P."/>
            <person name="Poulain J."/>
            <person name="Quesneville H."/>
            <person name="Read B."/>
            <person name="Rensing S.A."/>
            <person name="Ritter A."/>
            <person name="Rousvoal S."/>
            <person name="Samanta M."/>
            <person name="Samson G."/>
            <person name="Schroeder D.C."/>
            <person name="Segurens B."/>
            <person name="Strittmatter M."/>
            <person name="Tonon T."/>
            <person name="Tregear J.W."/>
            <person name="Valentin K."/>
            <person name="von Dassow P."/>
            <person name="Yamagishi T."/>
            <person name="Van de Peer Y."/>
            <person name="Wincker P."/>
        </authorList>
    </citation>
    <scope>NUCLEOTIDE SEQUENCE [LARGE SCALE GENOMIC DNA]</scope>
    <source>
        <strain evidence="3">Ec32 / CCAP1310/4</strain>
    </source>
</reference>
<dbReference type="EMBL" id="FN649760">
    <property type="protein sequence ID" value="CBJ33624.1"/>
    <property type="molecule type" value="Genomic_DNA"/>
</dbReference>
<gene>
    <name evidence="2" type="ORF">Esi_0531_0003</name>
</gene>
<organism evidence="2 3">
    <name type="scientific">Ectocarpus siliculosus</name>
    <name type="common">Brown alga</name>
    <name type="synonym">Conferva siliculosa</name>
    <dbReference type="NCBI Taxonomy" id="2880"/>
    <lineage>
        <taxon>Eukaryota</taxon>
        <taxon>Sar</taxon>
        <taxon>Stramenopiles</taxon>
        <taxon>Ochrophyta</taxon>
        <taxon>PX clade</taxon>
        <taxon>Phaeophyceae</taxon>
        <taxon>Ectocarpales</taxon>
        <taxon>Ectocarpaceae</taxon>
        <taxon>Ectocarpus</taxon>
    </lineage>
</organism>
<accession>D7G3U7</accession>
<evidence type="ECO:0000313" key="3">
    <source>
        <dbReference type="Proteomes" id="UP000002630"/>
    </source>
</evidence>
<feature type="region of interest" description="Disordered" evidence="1">
    <location>
        <begin position="559"/>
        <end position="610"/>
    </location>
</feature>